<evidence type="ECO:0000256" key="4">
    <source>
        <dbReference type="SAM" id="MobiDB-lite"/>
    </source>
</evidence>
<dbReference type="PROSITE" id="PS51257">
    <property type="entry name" value="PROKAR_LIPOPROTEIN"/>
    <property type="match status" value="1"/>
</dbReference>
<dbReference type="STRING" id="316274.Haur_4563"/>
<dbReference type="Gene3D" id="3.40.190.10">
    <property type="entry name" value="Periplasmic binding protein-like II"/>
    <property type="match status" value="2"/>
</dbReference>
<dbReference type="InParanoid" id="A9B0H6"/>
<dbReference type="eggNOG" id="COG2182">
    <property type="taxonomic scope" value="Bacteria"/>
</dbReference>
<dbReference type="GO" id="GO:1901982">
    <property type="term" value="F:maltose binding"/>
    <property type="evidence" value="ECO:0007669"/>
    <property type="project" value="TreeGrafter"/>
</dbReference>
<organism evidence="6 7">
    <name type="scientific">Herpetosiphon aurantiacus (strain ATCC 23779 / DSM 785 / 114-95)</name>
    <dbReference type="NCBI Taxonomy" id="316274"/>
    <lineage>
        <taxon>Bacteria</taxon>
        <taxon>Bacillati</taxon>
        <taxon>Chloroflexota</taxon>
        <taxon>Chloroflexia</taxon>
        <taxon>Herpetosiphonales</taxon>
        <taxon>Herpetosiphonaceae</taxon>
        <taxon>Herpetosiphon</taxon>
    </lineage>
</organism>
<evidence type="ECO:0000256" key="1">
    <source>
        <dbReference type="ARBA" id="ARBA00008520"/>
    </source>
</evidence>
<keyword evidence="7" id="KW-1185">Reference proteome</keyword>
<feature type="signal peptide" evidence="5">
    <location>
        <begin position="1"/>
        <end position="19"/>
    </location>
</feature>
<evidence type="ECO:0000313" key="6">
    <source>
        <dbReference type="EMBL" id="ABX07194.1"/>
    </source>
</evidence>
<evidence type="ECO:0000256" key="2">
    <source>
        <dbReference type="ARBA" id="ARBA00022448"/>
    </source>
</evidence>
<dbReference type="AlphaFoldDB" id="A9B0H6"/>
<proteinExistence type="inferred from homology"/>
<protein>
    <submittedName>
        <fullName evidence="6">Extracellular solute-binding protein family 1</fullName>
    </submittedName>
</protein>
<dbReference type="GO" id="GO:0042956">
    <property type="term" value="P:maltodextrin transmembrane transport"/>
    <property type="evidence" value="ECO:0007669"/>
    <property type="project" value="TreeGrafter"/>
</dbReference>
<gene>
    <name evidence="6" type="ordered locus">Haur_4563</name>
</gene>
<dbReference type="PANTHER" id="PTHR30061:SF50">
    <property type="entry name" value="MALTOSE_MALTODEXTRIN-BINDING PERIPLASMIC PROTEIN"/>
    <property type="match status" value="1"/>
</dbReference>
<dbReference type="GO" id="GO:0015768">
    <property type="term" value="P:maltose transport"/>
    <property type="evidence" value="ECO:0007669"/>
    <property type="project" value="TreeGrafter"/>
</dbReference>
<dbReference type="GO" id="GO:0055052">
    <property type="term" value="C:ATP-binding cassette (ABC) transporter complex, substrate-binding subunit-containing"/>
    <property type="evidence" value="ECO:0007669"/>
    <property type="project" value="TreeGrafter"/>
</dbReference>
<dbReference type="HOGENOM" id="CLU_031285_17_1_0"/>
<dbReference type="Pfam" id="PF13416">
    <property type="entry name" value="SBP_bac_8"/>
    <property type="match status" value="1"/>
</dbReference>
<dbReference type="Proteomes" id="UP000000787">
    <property type="component" value="Chromosome"/>
</dbReference>
<comment type="similarity">
    <text evidence="1">Belongs to the bacterial solute-binding protein 1 family.</text>
</comment>
<sequence>MKRILSFLLVSIMMVGLLAACGGETTPTTAPTTAAEPTAAPTTAAEATAVPEATAAATTEATAAPEATTAPATGGDTMAATGDITLWHAYSTGGAEDATLTELIEKAKAAFPDANISVLQVPFDQVFSKFENDVAAAGGPDLLLAPNDSLGDLARKNLLADLDAYKANLTNIAPAGVAGMSVDGKLYGIPESFKAVALYYNKSTIATPPSTTDELLQLVKDGKKLVLNQSAYHNFGFFQAFGASLFTADKACGLVNGGGDALKYLQDLKAAGATFSTDGAQADALFREGQADMIINGPWVLADYQAALSDKLGVAAMPAGPKGPAGPLTGVDGFYVNINSQNVEGAVALAMYLTNTESQKIYTEKAGHVPADVNVVPTDALVLGFSQAASTGYARPQDQELNNFWTPVGDAVTKALDGGEDATKAITDACAAMDTANGK</sequence>
<evidence type="ECO:0000256" key="5">
    <source>
        <dbReference type="SAM" id="SignalP"/>
    </source>
</evidence>
<feature type="region of interest" description="Disordered" evidence="4">
    <location>
        <begin position="26"/>
        <end position="75"/>
    </location>
</feature>
<reference evidence="6 7" key="1">
    <citation type="journal article" date="2011" name="Stand. Genomic Sci.">
        <title>Complete genome sequence of the filamentous gliding predatory bacterium Herpetosiphon aurantiacus type strain (114-95(T)).</title>
        <authorList>
            <person name="Kiss H."/>
            <person name="Nett M."/>
            <person name="Domin N."/>
            <person name="Martin K."/>
            <person name="Maresca J.A."/>
            <person name="Copeland A."/>
            <person name="Lapidus A."/>
            <person name="Lucas S."/>
            <person name="Berry K.W."/>
            <person name="Glavina Del Rio T."/>
            <person name="Dalin E."/>
            <person name="Tice H."/>
            <person name="Pitluck S."/>
            <person name="Richardson P."/>
            <person name="Bruce D."/>
            <person name="Goodwin L."/>
            <person name="Han C."/>
            <person name="Detter J.C."/>
            <person name="Schmutz J."/>
            <person name="Brettin T."/>
            <person name="Land M."/>
            <person name="Hauser L."/>
            <person name="Kyrpides N.C."/>
            <person name="Ivanova N."/>
            <person name="Goker M."/>
            <person name="Woyke T."/>
            <person name="Klenk H.P."/>
            <person name="Bryant D.A."/>
        </authorList>
    </citation>
    <scope>NUCLEOTIDE SEQUENCE [LARGE SCALE GENOMIC DNA]</scope>
    <source>
        <strain evidence="7">ATCC 23779 / DSM 785 / 114-95</strain>
    </source>
</reference>
<dbReference type="InterPro" id="IPR006059">
    <property type="entry name" value="SBP"/>
</dbReference>
<dbReference type="BioCyc" id="HAUR316274:GHYA-4618-MONOMER"/>
<keyword evidence="2" id="KW-0813">Transport</keyword>
<evidence type="ECO:0000256" key="3">
    <source>
        <dbReference type="ARBA" id="ARBA00022729"/>
    </source>
</evidence>
<feature type="chain" id="PRO_5002731772" evidence="5">
    <location>
        <begin position="20"/>
        <end position="439"/>
    </location>
</feature>
<name>A9B0H6_HERA2</name>
<accession>A9B0H6</accession>
<dbReference type="EMBL" id="CP000875">
    <property type="protein sequence ID" value="ABX07194.1"/>
    <property type="molecule type" value="Genomic_DNA"/>
</dbReference>
<dbReference type="PANTHER" id="PTHR30061">
    <property type="entry name" value="MALTOSE-BINDING PERIPLASMIC PROTEIN"/>
    <property type="match status" value="1"/>
</dbReference>
<keyword evidence="3 5" id="KW-0732">Signal</keyword>
<dbReference type="KEGG" id="hau:Haur_4563"/>
<dbReference type="SUPFAM" id="SSF53850">
    <property type="entry name" value="Periplasmic binding protein-like II"/>
    <property type="match status" value="1"/>
</dbReference>
<dbReference type="FunCoup" id="A9B0H6">
    <property type="interactions" value="113"/>
</dbReference>
<evidence type="ECO:0000313" key="7">
    <source>
        <dbReference type="Proteomes" id="UP000000787"/>
    </source>
</evidence>